<dbReference type="InterPro" id="IPR008271">
    <property type="entry name" value="Ser/Thr_kinase_AS"/>
</dbReference>
<evidence type="ECO:0000256" key="15">
    <source>
        <dbReference type="ARBA" id="ARBA00023180"/>
    </source>
</evidence>
<dbReference type="EMBL" id="QZWG01000015">
    <property type="protein sequence ID" value="RZB64298.1"/>
    <property type="molecule type" value="Genomic_DNA"/>
</dbReference>
<dbReference type="EC" id="2.7.11.1" evidence="2"/>
<dbReference type="FunFam" id="3.80.10.10:FF:000542">
    <property type="entry name" value="Leucine-rich repeat protein kinase family protein"/>
    <property type="match status" value="1"/>
</dbReference>
<keyword evidence="8" id="KW-0677">Repeat</keyword>
<dbReference type="SUPFAM" id="SSF56112">
    <property type="entry name" value="Protein kinase-like (PK-like)"/>
    <property type="match status" value="1"/>
</dbReference>
<keyword evidence="12 18" id="KW-1133">Transmembrane helix</keyword>
<name>A0A445GSP8_GLYSO</name>
<dbReference type="PANTHER" id="PTHR45974">
    <property type="entry name" value="RECEPTOR-LIKE PROTEIN 55"/>
    <property type="match status" value="1"/>
</dbReference>
<feature type="binding site" evidence="16">
    <location>
        <position position="675"/>
    </location>
    <ligand>
        <name>ATP</name>
        <dbReference type="ChEBI" id="CHEBI:30616"/>
    </ligand>
</feature>
<keyword evidence="10 20" id="KW-0418">Kinase</keyword>
<evidence type="ECO:0000256" key="11">
    <source>
        <dbReference type="ARBA" id="ARBA00022840"/>
    </source>
</evidence>
<keyword evidence="6 18" id="KW-0812">Transmembrane</keyword>
<keyword evidence="5" id="KW-0808">Transferase</keyword>
<evidence type="ECO:0000256" key="10">
    <source>
        <dbReference type="ARBA" id="ARBA00022777"/>
    </source>
</evidence>
<evidence type="ECO:0000256" key="2">
    <source>
        <dbReference type="ARBA" id="ARBA00012513"/>
    </source>
</evidence>
<dbReference type="InterPro" id="IPR032675">
    <property type="entry name" value="LRR_dom_sf"/>
</dbReference>
<dbReference type="AlphaFoldDB" id="A0A445GSP8"/>
<comment type="caution">
    <text evidence="20">The sequence shown here is derived from an EMBL/GenBank/DDBJ whole genome shotgun (WGS) entry which is preliminary data.</text>
</comment>
<dbReference type="InterPro" id="IPR001611">
    <property type="entry name" value="Leu-rich_rpt"/>
</dbReference>
<evidence type="ECO:0000256" key="16">
    <source>
        <dbReference type="PROSITE-ProRule" id="PRU10141"/>
    </source>
</evidence>
<keyword evidence="4" id="KW-0433">Leucine-rich repeat</keyword>
<accession>A0A445GSP8</accession>
<keyword evidence="21" id="KW-1185">Reference proteome</keyword>
<keyword evidence="13 18" id="KW-0472">Membrane</keyword>
<comment type="subcellular location">
    <subcellularLocation>
        <location evidence="1">Membrane</location>
        <topology evidence="1">Single-pass type I membrane protein</topology>
    </subcellularLocation>
</comment>
<evidence type="ECO:0000256" key="14">
    <source>
        <dbReference type="ARBA" id="ARBA00023170"/>
    </source>
</evidence>
<gene>
    <name evidence="20" type="ORF">D0Y65_040716</name>
</gene>
<dbReference type="Gene3D" id="3.80.10.10">
    <property type="entry name" value="Ribonuclease Inhibitor"/>
    <property type="match status" value="3"/>
</dbReference>
<dbReference type="GO" id="GO:0016020">
    <property type="term" value="C:membrane"/>
    <property type="evidence" value="ECO:0007669"/>
    <property type="project" value="UniProtKB-SubCell"/>
</dbReference>
<dbReference type="PROSITE" id="PS00107">
    <property type="entry name" value="PROTEIN_KINASE_ATP"/>
    <property type="match status" value="1"/>
</dbReference>
<evidence type="ECO:0000256" key="12">
    <source>
        <dbReference type="ARBA" id="ARBA00022989"/>
    </source>
</evidence>
<dbReference type="Gene3D" id="1.10.510.10">
    <property type="entry name" value="Transferase(Phosphotransferase) domain 1"/>
    <property type="match status" value="1"/>
</dbReference>
<evidence type="ECO:0000256" key="7">
    <source>
        <dbReference type="ARBA" id="ARBA00022729"/>
    </source>
</evidence>
<dbReference type="Proteomes" id="UP000289340">
    <property type="component" value="Chromosome 15"/>
</dbReference>
<dbReference type="FunFam" id="3.80.10.10:FF:000363">
    <property type="entry name" value="Leucine-rich repeat family protein"/>
    <property type="match status" value="1"/>
</dbReference>
<dbReference type="InterPro" id="IPR001245">
    <property type="entry name" value="Ser-Thr/Tyr_kinase_cat_dom"/>
</dbReference>
<evidence type="ECO:0000256" key="8">
    <source>
        <dbReference type="ARBA" id="ARBA00022737"/>
    </source>
</evidence>
<dbReference type="Gene3D" id="3.30.200.20">
    <property type="entry name" value="Phosphorylase Kinase, domain 1"/>
    <property type="match status" value="1"/>
</dbReference>
<keyword evidence="15" id="KW-0325">Glycoprotein</keyword>
<feature type="region of interest" description="Disordered" evidence="17">
    <location>
        <begin position="604"/>
        <end position="624"/>
    </location>
</feature>
<dbReference type="InterPro" id="IPR017441">
    <property type="entry name" value="Protein_kinase_ATP_BS"/>
</dbReference>
<evidence type="ECO:0000256" key="1">
    <source>
        <dbReference type="ARBA" id="ARBA00004479"/>
    </source>
</evidence>
<keyword evidence="9 16" id="KW-0547">Nucleotide-binding</keyword>
<dbReference type="PANTHER" id="PTHR45974:SF266">
    <property type="entry name" value="LEUCINE-RICH REPEAT RECEPTOR PROTEIN KINASE HPCA1"/>
    <property type="match status" value="1"/>
</dbReference>
<evidence type="ECO:0000256" key="6">
    <source>
        <dbReference type="ARBA" id="ARBA00022692"/>
    </source>
</evidence>
<dbReference type="SUPFAM" id="SSF52058">
    <property type="entry name" value="L domain-like"/>
    <property type="match status" value="1"/>
</dbReference>
<dbReference type="InterPro" id="IPR000719">
    <property type="entry name" value="Prot_kinase_dom"/>
</dbReference>
<evidence type="ECO:0000256" key="5">
    <source>
        <dbReference type="ARBA" id="ARBA00022679"/>
    </source>
</evidence>
<feature type="transmembrane region" description="Helical" evidence="18">
    <location>
        <begin position="575"/>
        <end position="598"/>
    </location>
</feature>
<protein>
    <recommendedName>
        <fullName evidence="2">non-specific serine/threonine protein kinase</fullName>
        <ecNumber evidence="2">2.7.11.1</ecNumber>
    </recommendedName>
</protein>
<evidence type="ECO:0000313" key="20">
    <source>
        <dbReference type="EMBL" id="RZB64298.1"/>
    </source>
</evidence>
<dbReference type="FunFam" id="3.30.200.20:FF:000328">
    <property type="entry name" value="Leucine-rich repeat protein kinase family protein"/>
    <property type="match status" value="1"/>
</dbReference>
<dbReference type="InterPro" id="IPR011009">
    <property type="entry name" value="Kinase-like_dom_sf"/>
</dbReference>
<evidence type="ECO:0000256" key="13">
    <source>
        <dbReference type="ARBA" id="ARBA00023136"/>
    </source>
</evidence>
<evidence type="ECO:0000256" key="18">
    <source>
        <dbReference type="SAM" id="Phobius"/>
    </source>
</evidence>
<keyword evidence="11 16" id="KW-0067">ATP-binding</keyword>
<evidence type="ECO:0000256" key="17">
    <source>
        <dbReference type="SAM" id="MobiDB-lite"/>
    </source>
</evidence>
<feature type="domain" description="Protein kinase" evidence="19">
    <location>
        <begin position="647"/>
        <end position="920"/>
    </location>
</feature>
<dbReference type="Gramene" id="XM_028346648.1">
    <property type="protein sequence ID" value="XP_028202449.1"/>
    <property type="gene ID" value="LOC114386617"/>
</dbReference>
<dbReference type="GO" id="GO:0004674">
    <property type="term" value="F:protein serine/threonine kinase activity"/>
    <property type="evidence" value="ECO:0007669"/>
    <property type="project" value="UniProtKB-KW"/>
</dbReference>
<keyword evidence="3" id="KW-0723">Serine/threonine-protein kinase</keyword>
<dbReference type="InterPro" id="IPR025875">
    <property type="entry name" value="Leu-rich_rpt_4"/>
</dbReference>
<evidence type="ECO:0000313" key="21">
    <source>
        <dbReference type="Proteomes" id="UP000289340"/>
    </source>
</evidence>
<dbReference type="Pfam" id="PF07714">
    <property type="entry name" value="PK_Tyr_Ser-Thr"/>
    <property type="match status" value="1"/>
</dbReference>
<keyword evidence="14 20" id="KW-0675">Receptor</keyword>
<dbReference type="GO" id="GO:0005524">
    <property type="term" value="F:ATP binding"/>
    <property type="evidence" value="ECO:0007669"/>
    <property type="project" value="UniProtKB-UniRule"/>
</dbReference>
<evidence type="ECO:0000259" key="19">
    <source>
        <dbReference type="PROSITE" id="PS50011"/>
    </source>
</evidence>
<dbReference type="CDD" id="cd14066">
    <property type="entry name" value="STKc_IRAK"/>
    <property type="match status" value="1"/>
</dbReference>
<evidence type="ECO:0000256" key="4">
    <source>
        <dbReference type="ARBA" id="ARBA00022614"/>
    </source>
</evidence>
<dbReference type="PROSITE" id="PS50011">
    <property type="entry name" value="PROTEIN_KINASE_DOM"/>
    <property type="match status" value="1"/>
</dbReference>
<organism evidence="20 21">
    <name type="scientific">Glycine soja</name>
    <name type="common">Wild soybean</name>
    <dbReference type="NCBI Taxonomy" id="3848"/>
    <lineage>
        <taxon>Eukaryota</taxon>
        <taxon>Viridiplantae</taxon>
        <taxon>Streptophyta</taxon>
        <taxon>Embryophyta</taxon>
        <taxon>Tracheophyta</taxon>
        <taxon>Spermatophyta</taxon>
        <taxon>Magnoliopsida</taxon>
        <taxon>eudicotyledons</taxon>
        <taxon>Gunneridae</taxon>
        <taxon>Pentapetalae</taxon>
        <taxon>rosids</taxon>
        <taxon>fabids</taxon>
        <taxon>Fabales</taxon>
        <taxon>Fabaceae</taxon>
        <taxon>Papilionoideae</taxon>
        <taxon>50 kb inversion clade</taxon>
        <taxon>NPAAA clade</taxon>
        <taxon>indigoferoid/millettioid clade</taxon>
        <taxon>Phaseoleae</taxon>
        <taxon>Glycine</taxon>
        <taxon>Glycine subgen. Soja</taxon>
    </lineage>
</organism>
<dbReference type="FunFam" id="1.10.510.10:FF:000453">
    <property type="entry name" value="LRR receptor-like serine/threonine-protein kinase HSL2"/>
    <property type="match status" value="1"/>
</dbReference>
<keyword evidence="7" id="KW-0732">Signal</keyword>
<dbReference type="PROSITE" id="PS00108">
    <property type="entry name" value="PROTEIN_KINASE_ST"/>
    <property type="match status" value="1"/>
</dbReference>
<dbReference type="Pfam" id="PF00560">
    <property type="entry name" value="LRR_1"/>
    <property type="match status" value="1"/>
</dbReference>
<evidence type="ECO:0000256" key="9">
    <source>
        <dbReference type="ARBA" id="ARBA00022741"/>
    </source>
</evidence>
<reference evidence="20 21" key="1">
    <citation type="submission" date="2018-09" db="EMBL/GenBank/DDBJ databases">
        <title>A high-quality reference genome of wild soybean provides a powerful tool to mine soybean genomes.</title>
        <authorList>
            <person name="Xie M."/>
            <person name="Chung C.Y.L."/>
            <person name="Li M.-W."/>
            <person name="Wong F.-L."/>
            <person name="Chan T.-F."/>
            <person name="Lam H.-M."/>
        </authorList>
    </citation>
    <scope>NUCLEOTIDE SEQUENCE [LARGE SCALE GENOMIC DNA]</scope>
    <source>
        <strain evidence="21">cv. W05</strain>
        <tissue evidence="20">Hypocotyl of etiolated seedlings</tissue>
    </source>
</reference>
<evidence type="ECO:0000256" key="3">
    <source>
        <dbReference type="ARBA" id="ARBA00022527"/>
    </source>
</evidence>
<sequence length="957" mass="105419">MSSVSFFKLIMGERILVLLLLFFTHLLIVLAKTSPQDSAAMLALVNEWQNTPPNWVGSDPCGAGWDGIECTNSRITSISLASTDLSGQLTSDIGSLSELLILDLSYNKKLTGPLPSNIGNLRKLRNLLLINCGFTGPIPVTIGNLERLVFLSLNSNGFTGTIPAAIGNLSNVYWLDLAENQLEGSIPISNGTTPGLDMMHHTKHFHFGKNKLSGNIPSQLFSPEMSLIHVLFESNRFTGGIPSTLGLVKTLEVVRFDKNFLSEPLPLNINNLTSVRELFLSNNRLSGSLPNLTGMNSLSYLDMSNNSFDQSDFPPWLPTLPALTTIMMEDTKLQGRIPVSLFSLQQLQTVVLKKNQLNGTLDIGTSISNQLDLLDLQINSIEDFDPQIDVSKVEIILVNNPYCQESGVPQPYCTITKSNDSYSTPPDNCVPVPCSLDQTLSPKCKCAYPYTGTLFLRAPSFSDLENETVFVTLEYSLMESFQLHMKPVNSVSLSNPRKNIYQYLELTLKIFPFGQGRFNRTGVSGIGFLLSNQTYKPPAMFGPYYFIADEYEHYVDNSVLEGLVPSSSKSSNTGIIAGAAGGGAALLVLVVLACVYAISRKKKSKKSTGNSNPFEQWDPHDSNSSIPQLKGARRFSFEEIQNCTKNFSQVNNIGSGGYGKVYRGTLPNGQLIAVKRAQKESMQGGLEFKTEIELLSRVHHKNLVSLVGFCFEQGEQMLIYEYVANGTLKDTLSGKSGIRLDWIRRLKIALGAARGLDYLHELANPPIIHRDIKSTNILLDERLNAKVSDFGLSKPLGEGAKGYITTQVKGTMGYLDPEYYMTQQLTEKSDVYSFGVLMLELVTARRPIERGKYIVKVVKDAIDKTKGFYGLEEILDPTIELGTALSGFEKFVDLAMQCVEESSSDRPTMNYVVKEIENMLQLAGSSPILSASASTSSSYNNATKGSSLHPYNNEYFD</sequence>
<proteinExistence type="predicted"/>
<dbReference type="SMART" id="SM00220">
    <property type="entry name" value="S_TKc"/>
    <property type="match status" value="1"/>
</dbReference>
<dbReference type="Pfam" id="PF12799">
    <property type="entry name" value="LRR_4"/>
    <property type="match status" value="1"/>
</dbReference>